<comment type="caution">
    <text evidence="2">The sequence shown here is derived from an EMBL/GenBank/DDBJ whole genome shotgun (WGS) entry which is preliminary data.</text>
</comment>
<sequence>MPINELELLFKPIDEIGSLYRSKQVSPVEVTKATLRLLEELEPKLNAFITVLADEALQKAREAEMVFAKGETAGKLCGIPVSIKDLFRTKGIKTTVASRILKDHVPDEDSAVYSALNASGAVVFGKNNMLEFAYGSMHPDYGQCNNPWDTNRTAGGSSTGSASAVAAGIGFASVGTDTGGSIRLPSSFCGIVGLKPTYDTVSRQGLFHLSHSLDHIGPLTRTVKDNAIVLESISSRKVDYNAVFTESIKGMKIGVIRSLTDSITHPEVAQLVNTAIGQLSELGAELVDIELPGIDTVMEIAFPILLAEASYYHKDWYPAHAADYAQGTVGNIKEGFNVSAVSYVEALERKRAFAEKVTEAFRTVDVLVCPTSPSPATERDPSFEDTTYDYTQRTLPFNVSGHPALNVSAGLTPSQNLPVGIQFIGRHFEEATIYRAADVYQTATGGYKVPPLLTGSLER</sequence>
<accession>A0ABT8N4X8</accession>
<dbReference type="InterPro" id="IPR000120">
    <property type="entry name" value="Amidase"/>
</dbReference>
<feature type="domain" description="Amidase" evidence="1">
    <location>
        <begin position="29"/>
        <end position="433"/>
    </location>
</feature>
<evidence type="ECO:0000313" key="2">
    <source>
        <dbReference type="EMBL" id="MDN7242940.1"/>
    </source>
</evidence>
<dbReference type="RefSeq" id="WP_301724502.1">
    <property type="nucleotide sequence ID" value="NZ_JAUJWV010000002.1"/>
</dbReference>
<protein>
    <submittedName>
        <fullName evidence="2">Amidase</fullName>
    </submittedName>
</protein>
<dbReference type="Proteomes" id="UP001172055">
    <property type="component" value="Unassembled WGS sequence"/>
</dbReference>
<dbReference type="EMBL" id="JAUJWV010000002">
    <property type="protein sequence ID" value="MDN7242940.1"/>
    <property type="molecule type" value="Genomic_DNA"/>
</dbReference>
<reference evidence="2 3" key="1">
    <citation type="submission" date="2023-06" db="EMBL/GenBank/DDBJ databases">
        <title>Novel species in genus Planococcus.</title>
        <authorList>
            <person name="Ning S."/>
        </authorList>
    </citation>
    <scope>NUCLEOTIDE SEQUENCE [LARGE SCALE GENOMIC DNA]</scope>
    <source>
        <strain evidence="2 3">N028</strain>
    </source>
</reference>
<dbReference type="InterPro" id="IPR036928">
    <property type="entry name" value="AS_sf"/>
</dbReference>
<keyword evidence="3" id="KW-1185">Reference proteome</keyword>
<evidence type="ECO:0000259" key="1">
    <source>
        <dbReference type="Pfam" id="PF01425"/>
    </source>
</evidence>
<dbReference type="Pfam" id="PF01425">
    <property type="entry name" value="Amidase"/>
    <property type="match status" value="1"/>
</dbReference>
<dbReference type="Gene3D" id="3.90.1300.10">
    <property type="entry name" value="Amidase signature (AS) domain"/>
    <property type="match status" value="1"/>
</dbReference>
<dbReference type="InterPro" id="IPR023631">
    <property type="entry name" value="Amidase_dom"/>
</dbReference>
<name>A0ABT8N4X8_9BACL</name>
<proteinExistence type="predicted"/>
<dbReference type="PANTHER" id="PTHR11895:SF176">
    <property type="entry name" value="AMIDASE AMID-RELATED"/>
    <property type="match status" value="1"/>
</dbReference>
<dbReference type="SUPFAM" id="SSF75304">
    <property type="entry name" value="Amidase signature (AS) enzymes"/>
    <property type="match status" value="1"/>
</dbReference>
<dbReference type="PANTHER" id="PTHR11895">
    <property type="entry name" value="TRANSAMIDASE"/>
    <property type="match status" value="1"/>
</dbReference>
<evidence type="ECO:0000313" key="3">
    <source>
        <dbReference type="Proteomes" id="UP001172055"/>
    </source>
</evidence>
<gene>
    <name evidence="2" type="ORF">QWY14_14085</name>
</gene>
<organism evidence="2 3">
    <name type="scientific">Planococcus shixiaomingii</name>
    <dbReference type="NCBI Taxonomy" id="3058393"/>
    <lineage>
        <taxon>Bacteria</taxon>
        <taxon>Bacillati</taxon>
        <taxon>Bacillota</taxon>
        <taxon>Bacilli</taxon>
        <taxon>Bacillales</taxon>
        <taxon>Caryophanaceae</taxon>
        <taxon>Planococcus</taxon>
    </lineage>
</organism>